<dbReference type="InterPro" id="IPR002938">
    <property type="entry name" value="FAD-bd"/>
</dbReference>
<feature type="domain" description="Phenol hydroxylase-like C-terminal dimerisation" evidence="7">
    <location>
        <begin position="538"/>
        <end position="586"/>
    </location>
</feature>
<dbReference type="InterPro" id="IPR038220">
    <property type="entry name" value="PHOX_C_sf"/>
</dbReference>
<dbReference type="InterPro" id="IPR036249">
    <property type="entry name" value="Thioredoxin-like_sf"/>
</dbReference>
<dbReference type="Proteomes" id="UP000815677">
    <property type="component" value="Unassembled WGS sequence"/>
</dbReference>
<evidence type="ECO:0000259" key="7">
    <source>
        <dbReference type="Pfam" id="PF07976"/>
    </source>
</evidence>
<dbReference type="SUPFAM" id="SSF52833">
    <property type="entry name" value="Thioredoxin-like"/>
    <property type="match status" value="1"/>
</dbReference>
<reference evidence="8" key="1">
    <citation type="submission" date="2014-09" db="EMBL/GenBank/DDBJ databases">
        <title>Genome sequence of the luminous mushroom Mycena chlorophos for searching fungal bioluminescence genes.</title>
        <authorList>
            <person name="Tanaka Y."/>
            <person name="Kasuga D."/>
            <person name="Oba Y."/>
            <person name="Hase S."/>
            <person name="Sato K."/>
            <person name="Oba Y."/>
            <person name="Sakakibara Y."/>
        </authorList>
    </citation>
    <scope>NUCLEOTIDE SEQUENCE</scope>
</reference>
<evidence type="ECO:0000256" key="2">
    <source>
        <dbReference type="ARBA" id="ARBA00007801"/>
    </source>
</evidence>
<proteinExistence type="inferred from homology"/>
<dbReference type="PANTHER" id="PTHR43004:SF19">
    <property type="entry name" value="BINDING MONOOXYGENASE, PUTATIVE (JCVI)-RELATED"/>
    <property type="match status" value="1"/>
</dbReference>
<dbReference type="InterPro" id="IPR036188">
    <property type="entry name" value="FAD/NAD-bd_sf"/>
</dbReference>
<evidence type="ECO:0000256" key="1">
    <source>
        <dbReference type="ARBA" id="ARBA00001974"/>
    </source>
</evidence>
<dbReference type="Gene3D" id="3.40.30.20">
    <property type="match status" value="1"/>
</dbReference>
<evidence type="ECO:0000259" key="6">
    <source>
        <dbReference type="Pfam" id="PF01494"/>
    </source>
</evidence>
<keyword evidence="9" id="KW-1185">Reference proteome</keyword>
<evidence type="ECO:0000256" key="5">
    <source>
        <dbReference type="ARBA" id="ARBA00023002"/>
    </source>
</evidence>
<evidence type="ECO:0000313" key="9">
    <source>
        <dbReference type="Proteomes" id="UP000815677"/>
    </source>
</evidence>
<evidence type="ECO:0000313" key="8">
    <source>
        <dbReference type="EMBL" id="GAT45162.1"/>
    </source>
</evidence>
<dbReference type="PRINTS" id="PR00420">
    <property type="entry name" value="RNGMNOXGNASE"/>
</dbReference>
<keyword evidence="3" id="KW-0285">Flavoprotein</keyword>
<feature type="domain" description="FAD-binding" evidence="6">
    <location>
        <begin position="3"/>
        <end position="356"/>
    </location>
</feature>
<keyword evidence="5" id="KW-0560">Oxidoreductase</keyword>
<sequence length="589" mass="62664">MAASVLIAGAGPSGLILALILAKSGVSVRLIDKELTHRVGSKGSGIQARTLELYAHLGIYDSLRAIGEHIPDIAVYEPGKTVPAKYVRLSQIAEATPGTPYPNSLNIPQDHHEAVLRTHLSALGVEVELGTELRAFDHTSSKYHVLATIVKHQADGSEVVEEGKYEWLVGTDGAHSIVRKALGLSFLGETQEDAEMAVGDIEVHGVDPKFWHMWSAPPRTIVLRSSHPASNVFMLAYIGIQGDIAPTGLTRDEFLNAFYEVTKLKREDVTFGEATWMSRYRPNIRMVDRMRVGRVFVAGDAAHCHSPAGGQGLNSSVADVANLAWKLALVQKRLAPESLLDTYGEERLRVIAQMLRLTTELYGHTMSSFGTKQQIASEAPADPELAAGTAGRDGPAQMSVARSGRELTMLGVNYHGSSIISSEANTVTTTTEAYAKPETLSAKPAYRAPDAPGLLHVVRGGDGDGTGETSLFGVFDGVKHTVLVFAPAHSESDASDIVAFLGKLPAAAETIQSVRVLPAGTGIGAGAGASAGFDLVLEDAQGHAYKEYNVDVNAGKTTIVVVRPDGVVGAVEGSVEGLERYFGRIFVGF</sequence>
<dbReference type="Pfam" id="PF01494">
    <property type="entry name" value="FAD_binding_3"/>
    <property type="match status" value="1"/>
</dbReference>
<accession>A0ABQ0L2E8</accession>
<dbReference type="Gene3D" id="3.50.50.60">
    <property type="entry name" value="FAD/NAD(P)-binding domain"/>
    <property type="match status" value="1"/>
</dbReference>
<dbReference type="PANTHER" id="PTHR43004">
    <property type="entry name" value="TRK SYSTEM POTASSIUM UPTAKE PROTEIN"/>
    <property type="match status" value="1"/>
</dbReference>
<dbReference type="InterPro" id="IPR012941">
    <property type="entry name" value="Phe_hydrox_C_dim_dom"/>
</dbReference>
<organism evidence="8 9">
    <name type="scientific">Mycena chlorophos</name>
    <name type="common">Agaric fungus</name>
    <name type="synonym">Agaricus chlorophos</name>
    <dbReference type="NCBI Taxonomy" id="658473"/>
    <lineage>
        <taxon>Eukaryota</taxon>
        <taxon>Fungi</taxon>
        <taxon>Dikarya</taxon>
        <taxon>Basidiomycota</taxon>
        <taxon>Agaricomycotina</taxon>
        <taxon>Agaricomycetes</taxon>
        <taxon>Agaricomycetidae</taxon>
        <taxon>Agaricales</taxon>
        <taxon>Marasmiineae</taxon>
        <taxon>Mycenaceae</taxon>
        <taxon>Mycena</taxon>
    </lineage>
</organism>
<comment type="similarity">
    <text evidence="2">Belongs to the PheA/TfdB FAD monooxygenase family.</text>
</comment>
<dbReference type="SUPFAM" id="SSF51905">
    <property type="entry name" value="FAD/NAD(P)-binding domain"/>
    <property type="match status" value="1"/>
</dbReference>
<gene>
    <name evidence="8" type="ORF">MCHLO_02753</name>
</gene>
<dbReference type="Gene3D" id="3.30.70.2450">
    <property type="match status" value="1"/>
</dbReference>
<evidence type="ECO:0000256" key="3">
    <source>
        <dbReference type="ARBA" id="ARBA00022630"/>
    </source>
</evidence>
<comment type="cofactor">
    <cofactor evidence="1">
        <name>FAD</name>
        <dbReference type="ChEBI" id="CHEBI:57692"/>
    </cofactor>
</comment>
<name>A0ABQ0L2E8_MYCCL</name>
<protein>
    <recommendedName>
        <fullName evidence="10">FAD-binding domain-containing protein</fullName>
    </recommendedName>
</protein>
<dbReference type="Pfam" id="PF07976">
    <property type="entry name" value="Phe_hydrox_dim"/>
    <property type="match status" value="1"/>
</dbReference>
<keyword evidence="4" id="KW-0274">FAD</keyword>
<evidence type="ECO:0008006" key="10">
    <source>
        <dbReference type="Google" id="ProtNLM"/>
    </source>
</evidence>
<evidence type="ECO:0000256" key="4">
    <source>
        <dbReference type="ARBA" id="ARBA00022827"/>
    </source>
</evidence>
<dbReference type="EMBL" id="DF840861">
    <property type="protein sequence ID" value="GAT45162.1"/>
    <property type="molecule type" value="Genomic_DNA"/>
</dbReference>
<dbReference type="InterPro" id="IPR050641">
    <property type="entry name" value="RIFMO-like"/>
</dbReference>